<dbReference type="OrthoDB" id="2018023at2759"/>
<dbReference type="InterPro" id="IPR049467">
    <property type="entry name" value="UBAP-1-like_UBA2"/>
</dbReference>
<gene>
    <name evidence="4" type="primary">ubap1lb</name>
</gene>
<dbReference type="KEGG" id="alim:106516731"/>
<dbReference type="InterPro" id="IPR015940">
    <property type="entry name" value="UBA"/>
</dbReference>
<sequence length="383" mass="42685">MDGVPLKTPQVPALQEVKDDIKVTVPDYLSILQQTEYEFSLENWVLTGLQNSILDHHRPQPTSSSSSISSSSASSGLLPSCPPYWMMFSSPQQSRLASRHSSDFWEPNPRQRSNSLNPAVLRAKFTISDSEEEGEKATQEVKKDVSEKAGSGNARSTLSCRNDQKKAQKAFVPDLLSPASCLSSLPHQRRKNLRQCSLSAMDRTTQQESNAVSRPQSPSSRRAPNTRANTVHPIISNQTPHDRTPHRPDSRRAPSTTCAVDSSAELLSALSPEERELLGAITARGYPLHTAIIALQRTGQQTPDQILSYLVACDHLCQLGYDMAQVEEALEMFQNCETKAEEFLHLLSQFNEMGFQLNAIKEVLLVHENHRERALEELMMRVA</sequence>
<keyword evidence="3" id="KW-1185">Reference proteome</keyword>
<evidence type="ECO:0000313" key="3">
    <source>
        <dbReference type="Proteomes" id="UP000192220"/>
    </source>
</evidence>
<dbReference type="InterPro" id="IPR042575">
    <property type="entry name" value="UBAP1_C"/>
</dbReference>
<dbReference type="RefSeq" id="XP_013862685.1">
    <property type="nucleotide sequence ID" value="XM_014007231.1"/>
</dbReference>
<feature type="compositionally biased region" description="Low complexity" evidence="1">
    <location>
        <begin position="213"/>
        <end position="223"/>
    </location>
</feature>
<feature type="region of interest" description="Disordered" evidence="1">
    <location>
        <begin position="201"/>
        <end position="258"/>
    </location>
</feature>
<feature type="compositionally biased region" description="Polar residues" evidence="1">
    <location>
        <begin position="201"/>
        <end position="212"/>
    </location>
</feature>
<dbReference type="GO" id="GO:0043162">
    <property type="term" value="P:ubiquitin-dependent protein catabolic process via the multivesicular body sorting pathway"/>
    <property type="evidence" value="ECO:0007669"/>
    <property type="project" value="InterPro"/>
</dbReference>
<dbReference type="CTD" id="100334622"/>
<feature type="compositionally biased region" description="Basic and acidic residues" evidence="1">
    <location>
        <begin position="135"/>
        <end position="147"/>
    </location>
</feature>
<dbReference type="PROSITE" id="PS50030">
    <property type="entry name" value="UBA"/>
    <property type="match status" value="1"/>
</dbReference>
<name>A0A2I4B4M7_AUSLI</name>
<evidence type="ECO:0000259" key="2">
    <source>
        <dbReference type="PROSITE" id="PS50030"/>
    </source>
</evidence>
<reference evidence="4" key="1">
    <citation type="submission" date="2025-08" db="UniProtKB">
        <authorList>
            <consortium name="RefSeq"/>
        </authorList>
    </citation>
    <scope>IDENTIFICATION</scope>
    <source>
        <strain evidence="4">Quisiro</strain>
        <tissue evidence="4">Liver</tissue>
    </source>
</reference>
<dbReference type="GO" id="GO:0043130">
    <property type="term" value="F:ubiquitin binding"/>
    <property type="evidence" value="ECO:0007669"/>
    <property type="project" value="InterPro"/>
</dbReference>
<accession>A0A2I4B4M7</accession>
<feature type="domain" description="UBA" evidence="2">
    <location>
        <begin position="338"/>
        <end position="381"/>
    </location>
</feature>
<organism evidence="3 4">
    <name type="scientific">Austrofundulus limnaeus</name>
    <name type="common">Annual killifish</name>
    <dbReference type="NCBI Taxonomy" id="52670"/>
    <lineage>
        <taxon>Eukaryota</taxon>
        <taxon>Metazoa</taxon>
        <taxon>Chordata</taxon>
        <taxon>Craniata</taxon>
        <taxon>Vertebrata</taxon>
        <taxon>Euteleostomi</taxon>
        <taxon>Actinopterygii</taxon>
        <taxon>Neopterygii</taxon>
        <taxon>Teleostei</taxon>
        <taxon>Neoteleostei</taxon>
        <taxon>Acanthomorphata</taxon>
        <taxon>Ovalentaria</taxon>
        <taxon>Atherinomorphae</taxon>
        <taxon>Cyprinodontiformes</taxon>
        <taxon>Rivulidae</taxon>
        <taxon>Austrofundulus</taxon>
    </lineage>
</organism>
<feature type="region of interest" description="Disordered" evidence="1">
    <location>
        <begin position="99"/>
        <end position="162"/>
    </location>
</feature>
<proteinExistence type="predicted"/>
<feature type="compositionally biased region" description="Basic and acidic residues" evidence="1">
    <location>
        <begin position="240"/>
        <end position="252"/>
    </location>
</feature>
<dbReference type="Pfam" id="PF21267">
    <property type="entry name" value="UBAP-1_UBA2"/>
    <property type="match status" value="1"/>
</dbReference>
<dbReference type="CDD" id="cd14316">
    <property type="entry name" value="UBA2_UBAP1_like"/>
    <property type="match status" value="1"/>
</dbReference>
<dbReference type="PANTHER" id="PTHR15960">
    <property type="entry name" value="LD44032P"/>
    <property type="match status" value="1"/>
</dbReference>
<evidence type="ECO:0000313" key="4">
    <source>
        <dbReference type="RefSeq" id="XP_013862685.1"/>
    </source>
</evidence>
<dbReference type="STRING" id="52670.A0A2I4B4M7"/>
<dbReference type="GO" id="GO:0000813">
    <property type="term" value="C:ESCRT I complex"/>
    <property type="evidence" value="ECO:0007669"/>
    <property type="project" value="InterPro"/>
</dbReference>
<dbReference type="PANTHER" id="PTHR15960:SF3">
    <property type="entry name" value="UBIQUITIN-ASSOCIATED PROTEIN 1-LIKE"/>
    <property type="match status" value="1"/>
</dbReference>
<dbReference type="InterPro" id="IPR038870">
    <property type="entry name" value="UBAP1"/>
</dbReference>
<protein>
    <submittedName>
        <fullName evidence="4">Ubiquitin-associated protein 1-like</fullName>
    </submittedName>
</protein>
<dbReference type="InParanoid" id="A0A2I4B4M7"/>
<dbReference type="AlphaFoldDB" id="A0A2I4B4M7"/>
<evidence type="ECO:0000256" key="1">
    <source>
        <dbReference type="SAM" id="MobiDB-lite"/>
    </source>
</evidence>
<dbReference type="Proteomes" id="UP000192220">
    <property type="component" value="Unplaced"/>
</dbReference>
<dbReference type="Gene3D" id="1.20.120.1920">
    <property type="entry name" value="UBAP1 SOUBA domain"/>
    <property type="match status" value="1"/>
</dbReference>